<evidence type="ECO:0000313" key="6">
    <source>
        <dbReference type="Proteomes" id="UP001201397"/>
    </source>
</evidence>
<reference evidence="4" key="1">
    <citation type="submission" date="2022-01" db="EMBL/GenBank/DDBJ databases">
        <title>Neisseria sp. ZJ104.</title>
        <authorList>
            <person name="Yang C."/>
        </authorList>
    </citation>
    <scope>NUCLEOTIDE SEQUENCE</scope>
    <source>
        <strain evidence="4">ZJ104</strain>
    </source>
</reference>
<keyword evidence="2" id="KW-0012">Acyltransferase</keyword>
<dbReference type="EMBL" id="JAKKDL010000001">
    <property type="protein sequence ID" value="MCF7528730.1"/>
    <property type="molecule type" value="Genomic_DNA"/>
</dbReference>
<dbReference type="RefSeq" id="WP_237092113.1">
    <property type="nucleotide sequence ID" value="NZ_JAKKDL010000001.1"/>
</dbReference>
<dbReference type="AlphaFoldDB" id="A0AAW5ANW3"/>
<dbReference type="GO" id="GO:0016747">
    <property type="term" value="F:acyltransferase activity, transferring groups other than amino-acyl groups"/>
    <property type="evidence" value="ECO:0007669"/>
    <property type="project" value="InterPro"/>
</dbReference>
<evidence type="ECO:0000259" key="3">
    <source>
        <dbReference type="PROSITE" id="PS51186"/>
    </source>
</evidence>
<dbReference type="InterPro" id="IPR016181">
    <property type="entry name" value="Acyl_CoA_acyltransferase"/>
</dbReference>
<dbReference type="PANTHER" id="PTHR43877">
    <property type="entry name" value="AMINOALKYLPHOSPHONATE N-ACETYLTRANSFERASE-RELATED-RELATED"/>
    <property type="match status" value="1"/>
</dbReference>
<dbReference type="InterPro" id="IPR000182">
    <property type="entry name" value="GNAT_dom"/>
</dbReference>
<gene>
    <name evidence="4" type="ORF">L4H06_00540</name>
    <name evidence="5" type="ORF">L4H06_05055</name>
</gene>
<dbReference type="Pfam" id="PF13673">
    <property type="entry name" value="Acetyltransf_10"/>
    <property type="match status" value="1"/>
</dbReference>
<evidence type="ECO:0000256" key="1">
    <source>
        <dbReference type="ARBA" id="ARBA00022679"/>
    </source>
</evidence>
<dbReference type="Gene3D" id="3.40.630.30">
    <property type="match status" value="1"/>
</dbReference>
<feature type="domain" description="N-acetyltransferase" evidence="3">
    <location>
        <begin position="5"/>
        <end position="160"/>
    </location>
</feature>
<evidence type="ECO:0000313" key="5">
    <source>
        <dbReference type="EMBL" id="MCF7529588.1"/>
    </source>
</evidence>
<dbReference type="EMBL" id="JAKKDL010000004">
    <property type="protein sequence ID" value="MCF7529588.1"/>
    <property type="molecule type" value="Genomic_DNA"/>
</dbReference>
<keyword evidence="1" id="KW-0808">Transferase</keyword>
<dbReference type="Proteomes" id="UP001201397">
    <property type="component" value="Unassembled WGS sequence"/>
</dbReference>
<proteinExistence type="predicted"/>
<sequence>MPLLTLLRPATEQDCAAIHNVHLHAVQYTCIHSYNEQALQAWEALLDNQSYLEAMSDSNKALWVLEYRNIIQGFFQIDFKEAQLDALYVHPLLHNRGLGTALLQKAEDLARHAGLYFLKLYASLNSLPFYHINRYESLGEAVLPLNKTVKIKCELLRKYL</sequence>
<protein>
    <submittedName>
        <fullName evidence="4">GNAT family N-acetyltransferase</fullName>
    </submittedName>
</protein>
<comment type="caution">
    <text evidence="4">The sequence shown here is derived from an EMBL/GenBank/DDBJ whole genome shotgun (WGS) entry which is preliminary data.</text>
</comment>
<evidence type="ECO:0000256" key="2">
    <source>
        <dbReference type="ARBA" id="ARBA00023315"/>
    </source>
</evidence>
<accession>A0AAW5ANW3</accession>
<name>A0AAW5ANW3_9NEIS</name>
<organism evidence="4 6">
    <name type="scientific">Neisseria lisongii</name>
    <dbReference type="NCBI Taxonomy" id="2912188"/>
    <lineage>
        <taxon>Bacteria</taxon>
        <taxon>Pseudomonadati</taxon>
        <taxon>Pseudomonadota</taxon>
        <taxon>Betaproteobacteria</taxon>
        <taxon>Neisseriales</taxon>
        <taxon>Neisseriaceae</taxon>
        <taxon>Neisseria</taxon>
    </lineage>
</organism>
<dbReference type="PROSITE" id="PS51186">
    <property type="entry name" value="GNAT"/>
    <property type="match status" value="1"/>
</dbReference>
<dbReference type="SUPFAM" id="SSF55729">
    <property type="entry name" value="Acyl-CoA N-acyltransferases (Nat)"/>
    <property type="match status" value="1"/>
</dbReference>
<dbReference type="CDD" id="cd04301">
    <property type="entry name" value="NAT_SF"/>
    <property type="match status" value="1"/>
</dbReference>
<evidence type="ECO:0000313" key="4">
    <source>
        <dbReference type="EMBL" id="MCF7528730.1"/>
    </source>
</evidence>
<dbReference type="InterPro" id="IPR050832">
    <property type="entry name" value="Bact_Acetyltransf"/>
</dbReference>